<dbReference type="SMART" id="SM00066">
    <property type="entry name" value="GAL4"/>
    <property type="match status" value="1"/>
</dbReference>
<accession>A0A2K3QQ97</accession>
<dbReference type="PANTHER" id="PTHR47338:SF10">
    <property type="entry name" value="TRANSCRIPTION FACTOR DOMAIN-CONTAINING PROTEIN-RELATED"/>
    <property type="match status" value="1"/>
</dbReference>
<evidence type="ECO:0000256" key="1">
    <source>
        <dbReference type="ARBA" id="ARBA00004123"/>
    </source>
</evidence>
<evidence type="ECO:0000256" key="6">
    <source>
        <dbReference type="SAM" id="MobiDB-lite"/>
    </source>
</evidence>
<dbReference type="SUPFAM" id="SSF57701">
    <property type="entry name" value="Zn2/Cys6 DNA-binding domain"/>
    <property type="match status" value="1"/>
</dbReference>
<organism evidence="8 9">
    <name type="scientific">Tolypocladium capitatum</name>
    <dbReference type="NCBI Taxonomy" id="45235"/>
    <lineage>
        <taxon>Eukaryota</taxon>
        <taxon>Fungi</taxon>
        <taxon>Dikarya</taxon>
        <taxon>Ascomycota</taxon>
        <taxon>Pezizomycotina</taxon>
        <taxon>Sordariomycetes</taxon>
        <taxon>Hypocreomycetidae</taxon>
        <taxon>Hypocreales</taxon>
        <taxon>Ophiocordycipitaceae</taxon>
        <taxon>Tolypocladium</taxon>
    </lineage>
</organism>
<evidence type="ECO:0000259" key="7">
    <source>
        <dbReference type="PROSITE" id="PS50048"/>
    </source>
</evidence>
<comment type="subcellular location">
    <subcellularLocation>
        <location evidence="1">Nucleus</location>
    </subcellularLocation>
</comment>
<dbReference type="STRING" id="45235.A0A2K3QQ97"/>
<protein>
    <recommendedName>
        <fullName evidence="7">Zn(2)-C6 fungal-type domain-containing protein</fullName>
    </recommendedName>
</protein>
<dbReference type="PROSITE" id="PS00463">
    <property type="entry name" value="ZN2_CY6_FUNGAL_1"/>
    <property type="match status" value="1"/>
</dbReference>
<gene>
    <name evidence="8" type="ORF">TCAP_00384</name>
</gene>
<dbReference type="GO" id="GO:0006351">
    <property type="term" value="P:DNA-templated transcription"/>
    <property type="evidence" value="ECO:0007669"/>
    <property type="project" value="InterPro"/>
</dbReference>
<evidence type="ECO:0000313" key="8">
    <source>
        <dbReference type="EMBL" id="PNY29698.1"/>
    </source>
</evidence>
<dbReference type="GO" id="GO:0003677">
    <property type="term" value="F:DNA binding"/>
    <property type="evidence" value="ECO:0007669"/>
    <property type="project" value="InterPro"/>
</dbReference>
<keyword evidence="2" id="KW-0479">Metal-binding</keyword>
<keyword evidence="3" id="KW-0805">Transcription regulation</keyword>
<dbReference type="CDD" id="cd12148">
    <property type="entry name" value="fungal_TF_MHR"/>
    <property type="match status" value="1"/>
</dbReference>
<dbReference type="GO" id="GO:0000981">
    <property type="term" value="F:DNA-binding transcription factor activity, RNA polymerase II-specific"/>
    <property type="evidence" value="ECO:0007669"/>
    <property type="project" value="InterPro"/>
</dbReference>
<dbReference type="PANTHER" id="PTHR47338">
    <property type="entry name" value="ZN(II)2CYS6 TRANSCRIPTION FACTOR (EUROFUNG)-RELATED"/>
    <property type="match status" value="1"/>
</dbReference>
<feature type="domain" description="Zn(2)-C6 fungal-type" evidence="7">
    <location>
        <begin position="10"/>
        <end position="40"/>
    </location>
</feature>
<dbReference type="InterPro" id="IPR050815">
    <property type="entry name" value="TF_fung"/>
</dbReference>
<dbReference type="InterPro" id="IPR007219">
    <property type="entry name" value="XnlR_reg_dom"/>
</dbReference>
<evidence type="ECO:0000313" key="9">
    <source>
        <dbReference type="Proteomes" id="UP000236621"/>
    </source>
</evidence>
<sequence>MSVPAKPHNVCAGCRSRKKKCDGGRPSCSSCARRGYQCFYAPSGPDLSGAVGDIGWLPTLHDPQGWDLLGENTSGLFGLEPDPGGPNLLQWPNMPGEQQWTPPVAEALRDGSLDFASSDSYGLPTPQNSASPRDGKPRDDEVSLPPLPRLLELIDIYFETLYPYLPVIHKSSFLNSIKAKGVYQDSSVLLFAICAVSAGAHPDRQLQQRQAEWLTEAKAQLSQSMHSPRHALQTLQAAILVMYQAIIETDFSTSWLMLGEAWRKAVAIGYSQSDGPARLTMPALGSSPGDGWIEREESRRVVWMLFIFDRGLCFPVGLTHAVDDRQLRVNLPMADHYFQAADPEEDPLSEPMPRFALDMDQLISAVQAQYRRSSGNILQCLVLAYMLLGRIGEVLYSPDFDYGQQDHLLDDLISHLVRIRLMLPLSATDLSAADYQEFPRVVWLNIVMSVNTILLHHRPLKDGESLEGASSMATHWPHCVAAARGTVIMIAQASRASTSFAANAHITSLLFMCCRVLVVEYLCPSSASATPSPPADGPAHRDASLRKDLEVLVLAFERMREALKSVGRKFSRGVAFYLRGGEGMGVKCKTMGARDLLRTCEKWPNGAGDEEMVIPP</sequence>
<dbReference type="GO" id="GO:0008270">
    <property type="term" value="F:zinc ion binding"/>
    <property type="evidence" value="ECO:0007669"/>
    <property type="project" value="InterPro"/>
</dbReference>
<dbReference type="EMBL" id="NRSZ01000071">
    <property type="protein sequence ID" value="PNY29698.1"/>
    <property type="molecule type" value="Genomic_DNA"/>
</dbReference>
<dbReference type="SMART" id="SM00906">
    <property type="entry name" value="Fungal_trans"/>
    <property type="match status" value="1"/>
</dbReference>
<reference evidence="8 9" key="1">
    <citation type="submission" date="2017-08" db="EMBL/GenBank/DDBJ databases">
        <title>Harnessing the power of phylogenomics to disentangle the directionality and signatures of interkingdom host jumping in the parasitic fungal genus Tolypocladium.</title>
        <authorList>
            <person name="Quandt C.A."/>
            <person name="Patterson W."/>
            <person name="Spatafora J.W."/>
        </authorList>
    </citation>
    <scope>NUCLEOTIDE SEQUENCE [LARGE SCALE GENOMIC DNA]</scope>
    <source>
        <strain evidence="8 9">CBS 113982</strain>
    </source>
</reference>
<dbReference type="AlphaFoldDB" id="A0A2K3QQ97"/>
<dbReference type="Pfam" id="PF04082">
    <property type="entry name" value="Fungal_trans"/>
    <property type="match status" value="1"/>
</dbReference>
<dbReference type="PROSITE" id="PS50048">
    <property type="entry name" value="ZN2_CY6_FUNGAL_2"/>
    <property type="match status" value="1"/>
</dbReference>
<feature type="compositionally biased region" description="Polar residues" evidence="6">
    <location>
        <begin position="118"/>
        <end position="131"/>
    </location>
</feature>
<dbReference type="Proteomes" id="UP000236621">
    <property type="component" value="Unassembled WGS sequence"/>
</dbReference>
<comment type="caution">
    <text evidence="8">The sequence shown here is derived from an EMBL/GenBank/DDBJ whole genome shotgun (WGS) entry which is preliminary data.</text>
</comment>
<dbReference type="OrthoDB" id="2943660at2759"/>
<keyword evidence="5" id="KW-0539">Nucleus</keyword>
<keyword evidence="9" id="KW-1185">Reference proteome</keyword>
<evidence type="ECO:0000256" key="5">
    <source>
        <dbReference type="ARBA" id="ARBA00023242"/>
    </source>
</evidence>
<feature type="region of interest" description="Disordered" evidence="6">
    <location>
        <begin position="118"/>
        <end position="143"/>
    </location>
</feature>
<dbReference type="GO" id="GO:0005634">
    <property type="term" value="C:nucleus"/>
    <property type="evidence" value="ECO:0007669"/>
    <property type="project" value="UniProtKB-SubCell"/>
</dbReference>
<dbReference type="CDD" id="cd00067">
    <property type="entry name" value="GAL4"/>
    <property type="match status" value="1"/>
</dbReference>
<dbReference type="Gene3D" id="4.10.240.10">
    <property type="entry name" value="Zn(2)-C6 fungal-type DNA-binding domain"/>
    <property type="match status" value="1"/>
</dbReference>
<evidence type="ECO:0000256" key="3">
    <source>
        <dbReference type="ARBA" id="ARBA00023015"/>
    </source>
</evidence>
<evidence type="ECO:0000256" key="2">
    <source>
        <dbReference type="ARBA" id="ARBA00022723"/>
    </source>
</evidence>
<name>A0A2K3QQ97_9HYPO</name>
<dbReference type="InterPro" id="IPR036864">
    <property type="entry name" value="Zn2-C6_fun-type_DNA-bd_sf"/>
</dbReference>
<evidence type="ECO:0000256" key="4">
    <source>
        <dbReference type="ARBA" id="ARBA00023163"/>
    </source>
</evidence>
<proteinExistence type="predicted"/>
<dbReference type="InterPro" id="IPR001138">
    <property type="entry name" value="Zn2Cys6_DnaBD"/>
</dbReference>
<keyword evidence="4" id="KW-0804">Transcription</keyword>
<dbReference type="Pfam" id="PF00172">
    <property type="entry name" value="Zn_clus"/>
    <property type="match status" value="1"/>
</dbReference>